<dbReference type="InterPro" id="IPR012337">
    <property type="entry name" value="RNaseH-like_sf"/>
</dbReference>
<accession>A0AAV0WK94</accession>
<dbReference type="Proteomes" id="UP001160148">
    <property type="component" value="Unassembled WGS sequence"/>
</dbReference>
<gene>
    <name evidence="1" type="ORF">MEUPH1_LOCUS11905</name>
</gene>
<dbReference type="PANTHER" id="PTHR47241">
    <property type="entry name" value="FINGER PROTEIN, PUTATIVE-RELATED"/>
    <property type="match status" value="1"/>
</dbReference>
<dbReference type="GO" id="GO:0005634">
    <property type="term" value="C:nucleus"/>
    <property type="evidence" value="ECO:0007669"/>
    <property type="project" value="TreeGrafter"/>
</dbReference>
<evidence type="ECO:0000313" key="1">
    <source>
        <dbReference type="EMBL" id="CAI6356143.1"/>
    </source>
</evidence>
<reference evidence="1 2" key="1">
    <citation type="submission" date="2023-01" db="EMBL/GenBank/DDBJ databases">
        <authorList>
            <person name="Whitehead M."/>
        </authorList>
    </citation>
    <scope>NUCLEOTIDE SEQUENCE [LARGE SCALE GENOMIC DNA]</scope>
</reference>
<evidence type="ECO:0000313" key="2">
    <source>
        <dbReference type="Proteomes" id="UP001160148"/>
    </source>
</evidence>
<organism evidence="1 2">
    <name type="scientific">Macrosiphum euphorbiae</name>
    <name type="common">potato aphid</name>
    <dbReference type="NCBI Taxonomy" id="13131"/>
    <lineage>
        <taxon>Eukaryota</taxon>
        <taxon>Metazoa</taxon>
        <taxon>Ecdysozoa</taxon>
        <taxon>Arthropoda</taxon>
        <taxon>Hexapoda</taxon>
        <taxon>Insecta</taxon>
        <taxon>Pterygota</taxon>
        <taxon>Neoptera</taxon>
        <taxon>Paraneoptera</taxon>
        <taxon>Hemiptera</taxon>
        <taxon>Sternorrhyncha</taxon>
        <taxon>Aphidomorpha</taxon>
        <taxon>Aphidoidea</taxon>
        <taxon>Aphididae</taxon>
        <taxon>Macrosiphini</taxon>
        <taxon>Macrosiphum</taxon>
    </lineage>
</organism>
<dbReference type="PANTHER" id="PTHR47241:SF1">
    <property type="entry name" value="BED-TYPE DOMAIN-CONTAINING PROTEIN"/>
    <property type="match status" value="1"/>
</dbReference>
<protein>
    <recommendedName>
        <fullName evidence="3">Transposase</fullName>
    </recommendedName>
</protein>
<dbReference type="AlphaFoldDB" id="A0AAV0WK94"/>
<dbReference type="EMBL" id="CARXXK010000002">
    <property type="protein sequence ID" value="CAI6356143.1"/>
    <property type="molecule type" value="Genomic_DNA"/>
</dbReference>
<comment type="caution">
    <text evidence="1">The sequence shown here is derived from an EMBL/GenBank/DDBJ whole genome shotgun (WGS) entry which is preliminary data.</text>
</comment>
<sequence length="156" mass="17875">MKIILVNKYCYIVFSDNGANMKKGVDDASLDSFGCFLHTIHLIVTESMKSQKSVQDLLGRARRVSTHFHHSSSATDRLKSIQIGLGVQHKKVIQDICTRWNSSFYMLERLFNLKHAILIFTSEVPSSLPSFKANDWTVMESLLNLLRPFEELTKRI</sequence>
<keyword evidence="2" id="KW-1185">Reference proteome</keyword>
<proteinExistence type="predicted"/>
<name>A0AAV0WK94_9HEMI</name>
<dbReference type="InterPro" id="IPR052865">
    <property type="entry name" value="Zinc_finger_BED"/>
</dbReference>
<dbReference type="SUPFAM" id="SSF53098">
    <property type="entry name" value="Ribonuclease H-like"/>
    <property type="match status" value="1"/>
</dbReference>
<evidence type="ECO:0008006" key="3">
    <source>
        <dbReference type="Google" id="ProtNLM"/>
    </source>
</evidence>